<dbReference type="Pfam" id="PF06866">
    <property type="entry name" value="DUF1256"/>
    <property type="match status" value="1"/>
</dbReference>
<keyword evidence="2" id="KW-1185">Reference proteome</keyword>
<dbReference type="InterPro" id="IPR023430">
    <property type="entry name" value="Pept_HybD-like_dom_sf"/>
</dbReference>
<gene>
    <name evidence="1" type="primary">yyaC</name>
    <name evidence="1" type="ORF">KHA91_14085</name>
</gene>
<dbReference type="GO" id="GO:0008233">
    <property type="term" value="F:peptidase activity"/>
    <property type="evidence" value="ECO:0007669"/>
    <property type="project" value="UniProtKB-KW"/>
</dbReference>
<proteinExistence type="predicted"/>
<sequence length="203" mass="22650">MMPPKEHEEVKVNYDDLAATKKISNGMIDFLPLGSHRPIIVVCIGTDRSTGDSLGPLIGTFLQETGLECFHLYGTLEDPVHAVNLNEKLDVIYKNHTDPYVIGIDACLSKFKNIGVVKIDSGPLKPGAGVKKELPEVGHMHITGVVNVSGYMEFFVLQNTRLNLVMKMAKQIAAGISEADKMYARKHMFRQLEWDINQERNVE</sequence>
<dbReference type="GO" id="GO:0006508">
    <property type="term" value="P:proteolysis"/>
    <property type="evidence" value="ECO:0007669"/>
    <property type="project" value="UniProtKB-KW"/>
</dbReference>
<keyword evidence="1" id="KW-0378">Hydrolase</keyword>
<evidence type="ECO:0000313" key="1">
    <source>
        <dbReference type="EMBL" id="MBS4223880.1"/>
    </source>
</evidence>
<organism evidence="1 2">
    <name type="scientific">Lederbergia citrea</name>
    <dbReference type="NCBI Taxonomy" id="2833581"/>
    <lineage>
        <taxon>Bacteria</taxon>
        <taxon>Bacillati</taxon>
        <taxon>Bacillota</taxon>
        <taxon>Bacilli</taxon>
        <taxon>Bacillales</taxon>
        <taxon>Bacillaceae</taxon>
        <taxon>Lederbergia</taxon>
    </lineage>
</organism>
<name>A0A942UNE3_9BACI</name>
<keyword evidence="1" id="KW-0645">Protease</keyword>
<dbReference type="AlphaFoldDB" id="A0A942UNE3"/>
<dbReference type="InterPro" id="IPR009665">
    <property type="entry name" value="YyaC"/>
</dbReference>
<dbReference type="SUPFAM" id="SSF53163">
    <property type="entry name" value="HybD-like"/>
    <property type="match status" value="1"/>
</dbReference>
<reference evidence="1 2" key="1">
    <citation type="submission" date="2021-05" db="EMBL/GenBank/DDBJ databases">
        <title>Novel Bacillus species.</title>
        <authorList>
            <person name="Liu G."/>
        </authorList>
    </citation>
    <scope>NUCLEOTIDE SEQUENCE [LARGE SCALE GENOMIC DNA]</scope>
    <source>
        <strain evidence="1 2">FJAT-49682</strain>
    </source>
</reference>
<dbReference type="EMBL" id="JAGYPN010000002">
    <property type="protein sequence ID" value="MBS4223880.1"/>
    <property type="molecule type" value="Genomic_DNA"/>
</dbReference>
<protein>
    <submittedName>
        <fullName evidence="1">Spore protease YyaC</fullName>
    </submittedName>
</protein>
<accession>A0A942UNE3</accession>
<comment type="caution">
    <text evidence="1">The sequence shown here is derived from an EMBL/GenBank/DDBJ whole genome shotgun (WGS) entry which is preliminary data.</text>
</comment>
<dbReference type="RefSeq" id="WP_213098855.1">
    <property type="nucleotide sequence ID" value="NZ_JAGYPN010000002.1"/>
</dbReference>
<dbReference type="NCBIfam" id="TIGR02841">
    <property type="entry name" value="spore_YyaC"/>
    <property type="match status" value="1"/>
</dbReference>
<evidence type="ECO:0000313" key="2">
    <source>
        <dbReference type="Proteomes" id="UP000676456"/>
    </source>
</evidence>
<dbReference type="Proteomes" id="UP000676456">
    <property type="component" value="Unassembled WGS sequence"/>
</dbReference>